<organism evidence="4 5">
    <name type="scientific">Paenibacillus anaericanus</name>
    <dbReference type="NCBI Taxonomy" id="170367"/>
    <lineage>
        <taxon>Bacteria</taxon>
        <taxon>Bacillati</taxon>
        <taxon>Bacillota</taxon>
        <taxon>Bacilli</taxon>
        <taxon>Bacillales</taxon>
        <taxon>Paenibacillaceae</taxon>
        <taxon>Paenibacillus</taxon>
    </lineage>
</organism>
<dbReference type="PANTHER" id="PTHR42919:SF8">
    <property type="entry name" value="N-ALPHA-ACETYLTRANSFERASE 50"/>
    <property type="match status" value="1"/>
</dbReference>
<evidence type="ECO:0000259" key="3">
    <source>
        <dbReference type="PROSITE" id="PS51186"/>
    </source>
</evidence>
<evidence type="ECO:0000313" key="5">
    <source>
        <dbReference type="Proteomes" id="UP000279446"/>
    </source>
</evidence>
<feature type="domain" description="N-acetyltransferase" evidence="3">
    <location>
        <begin position="165"/>
        <end position="299"/>
    </location>
</feature>
<evidence type="ECO:0000313" key="4">
    <source>
        <dbReference type="EMBL" id="RUT43252.1"/>
    </source>
</evidence>
<dbReference type="InterPro" id="IPR000182">
    <property type="entry name" value="GNAT_dom"/>
</dbReference>
<dbReference type="Pfam" id="PF00583">
    <property type="entry name" value="Acetyltransf_1"/>
    <property type="match status" value="1"/>
</dbReference>
<sequence>MKRTKGKEKSKQMIKECNLEEIKSCADLAFKLNSKPESSSAYCSKKYDSICKDFEHMISDEEHAVVGYYEADKLVGVMGFFVDVDKHTADCVGPFIDDASFLDIAKDILDFAKTLLNESTRFNFYFDQRNTDCLKLMKLLNANYNGNECSLKLERINYIPKSIEVNIELISAENSDELIKLHDNIFPGTYVSGTDIIKSLGRNRQAYCIFEQGVMVGYGVLRLDEGSSNLCVEILAVDEQFRGKGYGKALLSNSLKQAFSDESIKSVYLIVDDPNSVAKNLYFSYGFELEVENLSYSVK</sequence>
<reference evidence="4 5" key="1">
    <citation type="submission" date="2018-12" db="EMBL/GenBank/DDBJ databases">
        <authorList>
            <person name="Sun L."/>
            <person name="Chen Z."/>
        </authorList>
    </citation>
    <scope>NUCLEOTIDE SEQUENCE [LARGE SCALE GENOMIC DNA]</scope>
    <source>
        <strain evidence="4 5">DSM 15890</strain>
    </source>
</reference>
<keyword evidence="2" id="KW-0012">Acyltransferase</keyword>
<dbReference type="PROSITE" id="PS51186">
    <property type="entry name" value="GNAT"/>
    <property type="match status" value="1"/>
</dbReference>
<dbReference type="GO" id="GO:0016747">
    <property type="term" value="F:acyltransferase activity, transferring groups other than amino-acyl groups"/>
    <property type="evidence" value="ECO:0007669"/>
    <property type="project" value="InterPro"/>
</dbReference>
<gene>
    <name evidence="4" type="ORF">EJP82_20770</name>
</gene>
<dbReference type="AlphaFoldDB" id="A0A433Y4K1"/>
<dbReference type="CDD" id="cd04301">
    <property type="entry name" value="NAT_SF"/>
    <property type="match status" value="1"/>
</dbReference>
<dbReference type="PANTHER" id="PTHR42919">
    <property type="entry name" value="N-ALPHA-ACETYLTRANSFERASE"/>
    <property type="match status" value="1"/>
</dbReference>
<dbReference type="SUPFAM" id="SSF55729">
    <property type="entry name" value="Acyl-CoA N-acyltransferases (Nat)"/>
    <property type="match status" value="1"/>
</dbReference>
<evidence type="ECO:0000256" key="1">
    <source>
        <dbReference type="ARBA" id="ARBA00022679"/>
    </source>
</evidence>
<dbReference type="Proteomes" id="UP000279446">
    <property type="component" value="Unassembled WGS sequence"/>
</dbReference>
<dbReference type="Gene3D" id="3.40.630.30">
    <property type="match status" value="1"/>
</dbReference>
<comment type="caution">
    <text evidence="4">The sequence shown here is derived from an EMBL/GenBank/DDBJ whole genome shotgun (WGS) entry which is preliminary data.</text>
</comment>
<name>A0A433Y4K1_9BACL</name>
<protein>
    <submittedName>
        <fullName evidence="4">GNAT family N-acetyltransferase</fullName>
    </submittedName>
</protein>
<keyword evidence="5" id="KW-1185">Reference proteome</keyword>
<dbReference type="InterPro" id="IPR016181">
    <property type="entry name" value="Acyl_CoA_acyltransferase"/>
</dbReference>
<evidence type="ECO:0000256" key="2">
    <source>
        <dbReference type="ARBA" id="ARBA00023315"/>
    </source>
</evidence>
<dbReference type="InterPro" id="IPR051556">
    <property type="entry name" value="N-term/lysine_N-AcTrnsfr"/>
</dbReference>
<accession>A0A433Y4K1</accession>
<keyword evidence="1 4" id="KW-0808">Transferase</keyword>
<proteinExistence type="predicted"/>
<dbReference type="EMBL" id="RZNY01000021">
    <property type="protein sequence ID" value="RUT43252.1"/>
    <property type="molecule type" value="Genomic_DNA"/>
</dbReference>